<comment type="caution">
    <text evidence="3">The sequence shown here is derived from an EMBL/GenBank/DDBJ whole genome shotgun (WGS) entry which is preliminary data.</text>
</comment>
<sequence>MTIAIPLPFLRSLQSRLSQKICVALVMVMGAFVCAVSIVRLSSPYQLLRDKNLTRG</sequence>
<accession>A0A1Y1ZU64</accession>
<dbReference type="Pfam" id="PF20684">
    <property type="entry name" value="Fung_rhodopsin"/>
    <property type="match status" value="1"/>
</dbReference>
<proteinExistence type="predicted"/>
<dbReference type="InterPro" id="IPR049326">
    <property type="entry name" value="Rhodopsin_dom_fungi"/>
</dbReference>
<dbReference type="EMBL" id="MCFA01000040">
    <property type="protein sequence ID" value="ORY13597.1"/>
    <property type="molecule type" value="Genomic_DNA"/>
</dbReference>
<keyword evidence="4" id="KW-1185">Reference proteome</keyword>
<evidence type="ECO:0000259" key="2">
    <source>
        <dbReference type="Pfam" id="PF20684"/>
    </source>
</evidence>
<organism evidence="3 4">
    <name type="scientific">Clohesyomyces aquaticus</name>
    <dbReference type="NCBI Taxonomy" id="1231657"/>
    <lineage>
        <taxon>Eukaryota</taxon>
        <taxon>Fungi</taxon>
        <taxon>Dikarya</taxon>
        <taxon>Ascomycota</taxon>
        <taxon>Pezizomycotina</taxon>
        <taxon>Dothideomycetes</taxon>
        <taxon>Pleosporomycetidae</taxon>
        <taxon>Pleosporales</taxon>
        <taxon>Lindgomycetaceae</taxon>
        <taxon>Clohesyomyces</taxon>
    </lineage>
</organism>
<keyword evidence="1" id="KW-1133">Transmembrane helix</keyword>
<protein>
    <recommendedName>
        <fullName evidence="2">Rhodopsin domain-containing protein</fullName>
    </recommendedName>
</protein>
<gene>
    <name evidence="3" type="ORF">BCR34DRAFT_648639</name>
</gene>
<reference evidence="3 4" key="1">
    <citation type="submission" date="2016-07" db="EMBL/GenBank/DDBJ databases">
        <title>Pervasive Adenine N6-methylation of Active Genes in Fungi.</title>
        <authorList>
            <consortium name="DOE Joint Genome Institute"/>
            <person name="Mondo S.J."/>
            <person name="Dannebaum R.O."/>
            <person name="Kuo R.C."/>
            <person name="Labutti K."/>
            <person name="Haridas S."/>
            <person name="Kuo A."/>
            <person name="Salamov A."/>
            <person name="Ahrendt S.R."/>
            <person name="Lipzen A."/>
            <person name="Sullivan W."/>
            <person name="Andreopoulos W.B."/>
            <person name="Clum A."/>
            <person name="Lindquist E."/>
            <person name="Daum C."/>
            <person name="Ramamoorthy G.K."/>
            <person name="Gryganskyi A."/>
            <person name="Culley D."/>
            <person name="Magnuson J.K."/>
            <person name="James T.Y."/>
            <person name="O'Malley M.A."/>
            <person name="Stajich J.E."/>
            <person name="Spatafora J.W."/>
            <person name="Visel A."/>
            <person name="Grigoriev I.V."/>
        </authorList>
    </citation>
    <scope>NUCLEOTIDE SEQUENCE [LARGE SCALE GENOMIC DNA]</scope>
    <source>
        <strain evidence="3 4">CBS 115471</strain>
    </source>
</reference>
<dbReference type="AlphaFoldDB" id="A0A1Y1ZU64"/>
<feature type="domain" description="Rhodopsin" evidence="2">
    <location>
        <begin position="2"/>
        <end position="54"/>
    </location>
</feature>
<keyword evidence="1" id="KW-0472">Membrane</keyword>
<evidence type="ECO:0000313" key="4">
    <source>
        <dbReference type="Proteomes" id="UP000193144"/>
    </source>
</evidence>
<feature type="transmembrane region" description="Helical" evidence="1">
    <location>
        <begin position="21"/>
        <end position="41"/>
    </location>
</feature>
<dbReference type="Proteomes" id="UP000193144">
    <property type="component" value="Unassembled WGS sequence"/>
</dbReference>
<keyword evidence="1" id="KW-0812">Transmembrane</keyword>
<name>A0A1Y1ZU64_9PLEO</name>
<evidence type="ECO:0000313" key="3">
    <source>
        <dbReference type="EMBL" id="ORY13597.1"/>
    </source>
</evidence>
<evidence type="ECO:0000256" key="1">
    <source>
        <dbReference type="SAM" id="Phobius"/>
    </source>
</evidence>